<keyword evidence="4" id="KW-1185">Reference proteome</keyword>
<dbReference type="InterPro" id="IPR025711">
    <property type="entry name" value="PepSY"/>
</dbReference>
<name>A0A1C0YJ53_9BACL</name>
<dbReference type="AlphaFoldDB" id="A0A1C0YJ53"/>
<dbReference type="OrthoDB" id="9780101at2"/>
<gene>
    <name evidence="3" type="ORF">A6M13_11120</name>
</gene>
<feature type="chain" id="PRO_5008649113" description="PepSY domain-containing protein" evidence="1">
    <location>
        <begin position="23"/>
        <end position="156"/>
    </location>
</feature>
<evidence type="ECO:0000313" key="4">
    <source>
        <dbReference type="Proteomes" id="UP000093199"/>
    </source>
</evidence>
<dbReference type="EMBL" id="MASJ01000004">
    <property type="protein sequence ID" value="OCS87174.1"/>
    <property type="molecule type" value="Genomic_DNA"/>
</dbReference>
<dbReference type="Gene3D" id="3.10.450.40">
    <property type="match status" value="1"/>
</dbReference>
<comment type="caution">
    <text evidence="3">The sequence shown here is derived from an EMBL/GenBank/DDBJ whole genome shotgun (WGS) entry which is preliminary data.</text>
</comment>
<dbReference type="STRING" id="33978.A6M13_11120"/>
<dbReference type="Pfam" id="PF03413">
    <property type="entry name" value="PepSY"/>
    <property type="match status" value="1"/>
</dbReference>
<proteinExistence type="predicted"/>
<accession>A0A1C0YJ53</accession>
<sequence length="156" mass="16901">MKKVFIVAPIAALTIAAGGIFAGTTLFPQAEDRVEQQVDTIERSVEQKVSNTLATVGIDPTRFSDDDDVDHAPIETSVGFVDIDDDFREIPTNILTAEQAVDIAKKHAAGSVTDIDLDNDNNKAIYTIEFADGQTEYEVDIDAVTGDVIDVEKDLD</sequence>
<feature type="signal peptide" evidence="1">
    <location>
        <begin position="1"/>
        <end position="22"/>
    </location>
</feature>
<dbReference type="RefSeq" id="WP_066543736.1">
    <property type="nucleotide sequence ID" value="NZ_MASJ01000004.1"/>
</dbReference>
<evidence type="ECO:0000256" key="1">
    <source>
        <dbReference type="SAM" id="SignalP"/>
    </source>
</evidence>
<keyword evidence="1" id="KW-0732">Signal</keyword>
<reference evidence="3 4" key="1">
    <citation type="submission" date="2016-07" db="EMBL/GenBank/DDBJ databases">
        <title>Caryophanon tenue genome sequencing.</title>
        <authorList>
            <person name="Verma A."/>
            <person name="Pal Y."/>
            <person name="Krishnamurthi S."/>
        </authorList>
    </citation>
    <scope>NUCLEOTIDE SEQUENCE [LARGE SCALE GENOMIC DNA]</scope>
    <source>
        <strain evidence="3 4">DSM 14152</strain>
    </source>
</reference>
<dbReference type="Proteomes" id="UP000093199">
    <property type="component" value="Unassembled WGS sequence"/>
</dbReference>
<evidence type="ECO:0000259" key="2">
    <source>
        <dbReference type="Pfam" id="PF03413"/>
    </source>
</evidence>
<organism evidence="3 4">
    <name type="scientific">Caryophanon tenue</name>
    <dbReference type="NCBI Taxonomy" id="33978"/>
    <lineage>
        <taxon>Bacteria</taxon>
        <taxon>Bacillati</taxon>
        <taxon>Bacillota</taxon>
        <taxon>Bacilli</taxon>
        <taxon>Bacillales</taxon>
        <taxon>Caryophanaceae</taxon>
        <taxon>Caryophanon</taxon>
    </lineage>
</organism>
<protein>
    <recommendedName>
        <fullName evidence="2">PepSY domain-containing protein</fullName>
    </recommendedName>
</protein>
<feature type="domain" description="PepSY" evidence="2">
    <location>
        <begin position="95"/>
        <end position="152"/>
    </location>
</feature>
<evidence type="ECO:0000313" key="3">
    <source>
        <dbReference type="EMBL" id="OCS87174.1"/>
    </source>
</evidence>